<keyword evidence="11" id="KW-1185">Reference proteome</keyword>
<sequence length="100" mass="11868">MYELAIRIYMDRIFIGNLKNKQFLLGIYPFSGSLGFLLEFDIFISVSQEIVFFFQQGIVMSFYRITDLFISSYLWCTIFWNVGSNYDQFDKKEGIVCIFC</sequence>
<keyword evidence="7 9" id="KW-1133">Transmembrane helix</keyword>
<keyword evidence="8 9" id="KW-0472">Membrane</keyword>
<feature type="transmembrane region" description="Helical" evidence="9">
    <location>
        <begin position="23"/>
        <end position="46"/>
    </location>
</feature>
<evidence type="ECO:0000256" key="2">
    <source>
        <dbReference type="ARBA" id="ARBA00004141"/>
    </source>
</evidence>
<evidence type="ECO:0000256" key="9">
    <source>
        <dbReference type="SAM" id="Phobius"/>
    </source>
</evidence>
<evidence type="ECO:0000256" key="8">
    <source>
        <dbReference type="ARBA" id="ARBA00023136"/>
    </source>
</evidence>
<accession>A0A5B6WJG7</accession>
<evidence type="ECO:0000313" key="10">
    <source>
        <dbReference type="EMBL" id="KAA3481830.1"/>
    </source>
</evidence>
<organism evidence="10 11">
    <name type="scientific">Gossypium australe</name>
    <dbReference type="NCBI Taxonomy" id="47621"/>
    <lineage>
        <taxon>Eukaryota</taxon>
        <taxon>Viridiplantae</taxon>
        <taxon>Streptophyta</taxon>
        <taxon>Embryophyta</taxon>
        <taxon>Tracheophyta</taxon>
        <taxon>Spermatophyta</taxon>
        <taxon>Magnoliopsida</taxon>
        <taxon>eudicotyledons</taxon>
        <taxon>Gunneridae</taxon>
        <taxon>Pentapetalae</taxon>
        <taxon>rosids</taxon>
        <taxon>malvids</taxon>
        <taxon>Malvales</taxon>
        <taxon>Malvaceae</taxon>
        <taxon>Malvoideae</taxon>
        <taxon>Gossypium</taxon>
    </lineage>
</organism>
<comment type="similarity">
    <text evidence="3">Belongs to the Ycf4 family.</text>
</comment>
<dbReference type="OrthoDB" id="827895at2759"/>
<dbReference type="GO" id="GO:0015979">
    <property type="term" value="P:photosynthesis"/>
    <property type="evidence" value="ECO:0007669"/>
    <property type="project" value="UniProtKB-KW"/>
</dbReference>
<dbReference type="Pfam" id="PF02392">
    <property type="entry name" value="Ycf4"/>
    <property type="match status" value="1"/>
</dbReference>
<evidence type="ECO:0000256" key="5">
    <source>
        <dbReference type="ARBA" id="ARBA00022531"/>
    </source>
</evidence>
<comment type="function">
    <text evidence="1">Seems to be required for the assembly of the photosystem I complex.</text>
</comment>
<name>A0A5B6WJG7_9ROSI</name>
<proteinExistence type="inferred from homology"/>
<feature type="transmembrane region" description="Helical" evidence="9">
    <location>
        <begin position="58"/>
        <end position="82"/>
    </location>
</feature>
<evidence type="ECO:0000256" key="3">
    <source>
        <dbReference type="ARBA" id="ARBA00008198"/>
    </source>
</evidence>
<protein>
    <recommendedName>
        <fullName evidence="4">Photosystem I assembly protein Ycf4</fullName>
    </recommendedName>
</protein>
<keyword evidence="6 9" id="KW-0812">Transmembrane</keyword>
<dbReference type="InterPro" id="IPR003359">
    <property type="entry name" value="PSI_Ycf4_assembly"/>
</dbReference>
<dbReference type="GO" id="GO:0009522">
    <property type="term" value="C:photosystem I"/>
    <property type="evidence" value="ECO:0007669"/>
    <property type="project" value="InterPro"/>
</dbReference>
<evidence type="ECO:0000256" key="1">
    <source>
        <dbReference type="ARBA" id="ARBA00002862"/>
    </source>
</evidence>
<dbReference type="EMBL" id="SMMG02000003">
    <property type="protein sequence ID" value="KAA3481830.1"/>
    <property type="molecule type" value="Genomic_DNA"/>
</dbReference>
<evidence type="ECO:0000313" key="11">
    <source>
        <dbReference type="Proteomes" id="UP000325315"/>
    </source>
</evidence>
<evidence type="ECO:0000256" key="7">
    <source>
        <dbReference type="ARBA" id="ARBA00022989"/>
    </source>
</evidence>
<reference evidence="11" key="1">
    <citation type="journal article" date="2019" name="Plant Biotechnol. J.">
        <title>Genome sequencing of the Australian wild diploid species Gossypium australe highlights disease resistance and delayed gland morphogenesis.</title>
        <authorList>
            <person name="Cai Y."/>
            <person name="Cai X."/>
            <person name="Wang Q."/>
            <person name="Wang P."/>
            <person name="Zhang Y."/>
            <person name="Cai C."/>
            <person name="Xu Y."/>
            <person name="Wang K."/>
            <person name="Zhou Z."/>
            <person name="Wang C."/>
            <person name="Geng S."/>
            <person name="Li B."/>
            <person name="Dong Q."/>
            <person name="Hou Y."/>
            <person name="Wang H."/>
            <person name="Ai P."/>
            <person name="Liu Z."/>
            <person name="Yi F."/>
            <person name="Sun M."/>
            <person name="An G."/>
            <person name="Cheng J."/>
            <person name="Zhang Y."/>
            <person name="Shi Q."/>
            <person name="Xie Y."/>
            <person name="Shi X."/>
            <person name="Chang Y."/>
            <person name="Huang F."/>
            <person name="Chen Y."/>
            <person name="Hong S."/>
            <person name="Mi L."/>
            <person name="Sun Q."/>
            <person name="Zhang L."/>
            <person name="Zhou B."/>
            <person name="Peng R."/>
            <person name="Zhang X."/>
            <person name="Liu F."/>
        </authorList>
    </citation>
    <scope>NUCLEOTIDE SEQUENCE [LARGE SCALE GENOMIC DNA]</scope>
    <source>
        <strain evidence="11">cv. PA1801</strain>
    </source>
</reference>
<dbReference type="AlphaFoldDB" id="A0A5B6WJG7"/>
<comment type="subcellular location">
    <subcellularLocation>
        <location evidence="2">Membrane</location>
        <topology evidence="2">Multi-pass membrane protein</topology>
    </subcellularLocation>
</comment>
<keyword evidence="5" id="KW-0602">Photosynthesis</keyword>
<evidence type="ECO:0000256" key="6">
    <source>
        <dbReference type="ARBA" id="ARBA00022692"/>
    </source>
</evidence>
<dbReference type="Proteomes" id="UP000325315">
    <property type="component" value="Unassembled WGS sequence"/>
</dbReference>
<comment type="caution">
    <text evidence="10">The sequence shown here is derived from an EMBL/GenBank/DDBJ whole genome shotgun (WGS) entry which is preliminary data.</text>
</comment>
<gene>
    <name evidence="10" type="primary">ycf4</name>
    <name evidence="10" type="ORF">EPI10_022163</name>
</gene>
<evidence type="ECO:0000256" key="4">
    <source>
        <dbReference type="ARBA" id="ARBA00015395"/>
    </source>
</evidence>